<keyword evidence="1" id="KW-0472">Membrane</keyword>
<feature type="transmembrane region" description="Helical" evidence="1">
    <location>
        <begin position="25"/>
        <end position="45"/>
    </location>
</feature>
<dbReference type="Proteomes" id="UP001595829">
    <property type="component" value="Unassembled WGS sequence"/>
</dbReference>
<evidence type="ECO:0000313" key="2">
    <source>
        <dbReference type="EMBL" id="MFC5026150.1"/>
    </source>
</evidence>
<keyword evidence="1" id="KW-1133">Transmembrane helix</keyword>
<dbReference type="InterPro" id="IPR025443">
    <property type="entry name" value="DUF4307"/>
</dbReference>
<protein>
    <submittedName>
        <fullName evidence="2">DUF4307 domain-containing protein</fullName>
    </submittedName>
</protein>
<accession>A0ABV9XP71</accession>
<dbReference type="RefSeq" id="WP_345689692.1">
    <property type="nucleotide sequence ID" value="NZ_BAABIT010000001.1"/>
</dbReference>
<reference evidence="3" key="1">
    <citation type="journal article" date="2019" name="Int. J. Syst. Evol. Microbiol.">
        <title>The Global Catalogue of Microorganisms (GCM) 10K type strain sequencing project: providing services to taxonomists for standard genome sequencing and annotation.</title>
        <authorList>
            <consortium name="The Broad Institute Genomics Platform"/>
            <consortium name="The Broad Institute Genome Sequencing Center for Infectious Disease"/>
            <person name="Wu L."/>
            <person name="Ma J."/>
        </authorList>
    </citation>
    <scope>NUCLEOTIDE SEQUENCE [LARGE SCALE GENOMIC DNA]</scope>
    <source>
        <strain evidence="3">CGMCC 4.1648</strain>
    </source>
</reference>
<evidence type="ECO:0000256" key="1">
    <source>
        <dbReference type="SAM" id="Phobius"/>
    </source>
</evidence>
<dbReference type="Pfam" id="PF14155">
    <property type="entry name" value="DUF4307"/>
    <property type="match status" value="1"/>
</dbReference>
<organism evidence="2 3">
    <name type="scientific">Streptomyces coeruleoprunus</name>
    <dbReference type="NCBI Taxonomy" id="285563"/>
    <lineage>
        <taxon>Bacteria</taxon>
        <taxon>Bacillati</taxon>
        <taxon>Actinomycetota</taxon>
        <taxon>Actinomycetes</taxon>
        <taxon>Kitasatosporales</taxon>
        <taxon>Streptomycetaceae</taxon>
        <taxon>Streptomyces</taxon>
    </lineage>
</organism>
<keyword evidence="3" id="KW-1185">Reference proteome</keyword>
<sequence length="133" mass="14737">MTAAGEQLPEGRYGRSAEERTDRRLTIVGSVLGVLMLAFIGWLGWDYIASQKLSGEIIKFDVAAEDRLDVHLEIRKDAGMKGYCTVRALTADRAEVGRKDFRFDEAEARVDRVVSLRTTDRAANAELLGCTAD</sequence>
<gene>
    <name evidence="2" type="ORF">ACFPM3_28870</name>
</gene>
<dbReference type="EMBL" id="JBHSJD010000024">
    <property type="protein sequence ID" value="MFC5026150.1"/>
    <property type="molecule type" value="Genomic_DNA"/>
</dbReference>
<evidence type="ECO:0000313" key="3">
    <source>
        <dbReference type="Proteomes" id="UP001595829"/>
    </source>
</evidence>
<keyword evidence="1" id="KW-0812">Transmembrane</keyword>
<proteinExistence type="predicted"/>
<name>A0ABV9XP71_9ACTN</name>
<comment type="caution">
    <text evidence="2">The sequence shown here is derived from an EMBL/GenBank/DDBJ whole genome shotgun (WGS) entry which is preliminary data.</text>
</comment>